<organism evidence="2 3">
    <name type="scientific">Glycomyces artemisiae</name>
    <dbReference type="NCBI Taxonomy" id="1076443"/>
    <lineage>
        <taxon>Bacteria</taxon>
        <taxon>Bacillati</taxon>
        <taxon>Actinomycetota</taxon>
        <taxon>Actinomycetes</taxon>
        <taxon>Glycomycetales</taxon>
        <taxon>Glycomycetaceae</taxon>
        <taxon>Glycomyces</taxon>
    </lineage>
</organism>
<evidence type="ECO:0000313" key="3">
    <source>
        <dbReference type="Proteomes" id="UP000574690"/>
    </source>
</evidence>
<evidence type="ECO:0000313" key="2">
    <source>
        <dbReference type="EMBL" id="NUQ90951.1"/>
    </source>
</evidence>
<dbReference type="Proteomes" id="UP000574690">
    <property type="component" value="Unassembled WGS sequence"/>
</dbReference>
<dbReference type="AlphaFoldDB" id="A0A850CGL2"/>
<dbReference type="GO" id="GO:0006364">
    <property type="term" value="P:rRNA processing"/>
    <property type="evidence" value="ECO:0007669"/>
    <property type="project" value="InterPro"/>
</dbReference>
<dbReference type="InterPro" id="IPR036976">
    <property type="entry name" value="RimM_N_sf"/>
</dbReference>
<reference evidence="2 3" key="1">
    <citation type="submission" date="2020-05" db="EMBL/GenBank/DDBJ databases">
        <title>DNA-SIP metagenomic assembled genomes.</title>
        <authorList>
            <person name="Yu J."/>
        </authorList>
    </citation>
    <scope>NUCLEOTIDE SEQUENCE [LARGE SCALE GENOMIC DNA]</scope>
    <source>
        <strain evidence="2">Bin5.27</strain>
    </source>
</reference>
<accession>A0A850CGL2</accession>
<dbReference type="Gene3D" id="2.40.30.60">
    <property type="entry name" value="RimM"/>
    <property type="match status" value="1"/>
</dbReference>
<comment type="caution">
    <text evidence="2">The sequence shown here is derived from an EMBL/GenBank/DDBJ whole genome shotgun (WGS) entry which is preliminary data.</text>
</comment>
<feature type="non-terminal residue" evidence="2">
    <location>
        <position position="25"/>
    </location>
</feature>
<proteinExistence type="predicted"/>
<dbReference type="EMBL" id="JABFXE010000883">
    <property type="protein sequence ID" value="NUQ90951.1"/>
    <property type="molecule type" value="Genomic_DNA"/>
</dbReference>
<feature type="domain" description="RimM N-terminal" evidence="1">
    <location>
        <begin position="5"/>
        <end position="25"/>
    </location>
</feature>
<dbReference type="SUPFAM" id="SSF50447">
    <property type="entry name" value="Translation proteins"/>
    <property type="match status" value="1"/>
</dbReference>
<dbReference type="InterPro" id="IPR002676">
    <property type="entry name" value="RimM_N"/>
</dbReference>
<dbReference type="InterPro" id="IPR009000">
    <property type="entry name" value="Transl_B-barrel_sf"/>
</dbReference>
<protein>
    <submittedName>
        <fullName evidence="2">Ribosome maturation factor RimM</fullName>
    </submittedName>
</protein>
<dbReference type="Pfam" id="PF01782">
    <property type="entry name" value="RimM"/>
    <property type="match status" value="1"/>
</dbReference>
<sequence>MAEVVVGRIVRPHGLRGELVVEVRT</sequence>
<gene>
    <name evidence="2" type="ORF">HOQ43_21115</name>
</gene>
<name>A0A850CGL2_9ACTN</name>
<evidence type="ECO:0000259" key="1">
    <source>
        <dbReference type="Pfam" id="PF01782"/>
    </source>
</evidence>